<feature type="region of interest" description="Disordered" evidence="4">
    <location>
        <begin position="285"/>
        <end position="317"/>
    </location>
</feature>
<proteinExistence type="inferred from homology"/>
<dbReference type="Pfam" id="PF08381">
    <property type="entry name" value="BRX"/>
    <property type="match status" value="2"/>
</dbReference>
<feature type="compositionally biased region" description="Basic and acidic residues" evidence="4">
    <location>
        <begin position="300"/>
        <end position="317"/>
    </location>
</feature>
<organism evidence="6 7">
    <name type="scientific">Sphagnum jensenii</name>
    <dbReference type="NCBI Taxonomy" id="128206"/>
    <lineage>
        <taxon>Eukaryota</taxon>
        <taxon>Viridiplantae</taxon>
        <taxon>Streptophyta</taxon>
        <taxon>Embryophyta</taxon>
        <taxon>Bryophyta</taxon>
        <taxon>Sphagnophytina</taxon>
        <taxon>Sphagnopsida</taxon>
        <taxon>Sphagnales</taxon>
        <taxon>Sphagnaceae</taxon>
        <taxon>Sphagnum</taxon>
    </lineage>
</organism>
<dbReference type="PROSITE" id="PS51514">
    <property type="entry name" value="BRX"/>
    <property type="match status" value="2"/>
</dbReference>
<dbReference type="PANTHER" id="PTHR46058:SF2">
    <property type="entry name" value="PROTEIN BREVIS RADIX-LIKE 3"/>
    <property type="match status" value="1"/>
</dbReference>
<keyword evidence="7" id="KW-1185">Reference proteome</keyword>
<sequence length="383" mass="42824">MSTRMLACMTPKNTDEEAIESTYSDKASLDTTRPDLRRLKSFTCQFKDLLAKVTAGAYKHSCKPCTTSMYDHDADHSVHPVPYSDTTTEMQSGQFSLPSHQYRYATTPQRAYTTVPSWGAMQGSLADQKLNRKSSAHYWDQGKHSNQVVYGASVRMAEETRALNGAAPTGQCLPGTEWFSQVELGVFITFISLSNGCNTLKRIRFSRDIFSKREAESWWMENSNRICAIYHVPPFERATNEPTSSSEEEVSGVSGYATPAYSAGASRGLSQGASMKSFTAGFGSPAVSSMRDATSVKAESVIDERPNETEGHESEVGSEHIYDDVDENSWVEEDVPGVYLTIMNLPEGGRGLKRVRFSRKKFTEKQAKIWWDENRGRIHKQYL</sequence>
<name>A0ABP0WXB2_9BRYO</name>
<evidence type="ECO:0000259" key="5">
    <source>
        <dbReference type="PROSITE" id="PS51514"/>
    </source>
</evidence>
<dbReference type="Proteomes" id="UP001497444">
    <property type="component" value="Chromosome 4"/>
</dbReference>
<dbReference type="InterPro" id="IPR013591">
    <property type="entry name" value="Brevis_radix_dom"/>
</dbReference>
<reference evidence="6" key="1">
    <citation type="submission" date="2024-02" db="EMBL/GenBank/DDBJ databases">
        <authorList>
            <consortium name="ELIXIR-Norway"/>
            <consortium name="Elixir Norway"/>
        </authorList>
    </citation>
    <scope>NUCLEOTIDE SEQUENCE</scope>
</reference>
<accession>A0ABP0WXB2</accession>
<feature type="domain" description="BRX" evidence="5">
    <location>
        <begin position="328"/>
        <end position="383"/>
    </location>
</feature>
<protein>
    <recommendedName>
        <fullName evidence="5">BRX domain-containing protein</fullName>
    </recommendedName>
</protein>
<dbReference type="InterPro" id="IPR044532">
    <property type="entry name" value="BRX-like"/>
</dbReference>
<evidence type="ECO:0000256" key="4">
    <source>
        <dbReference type="SAM" id="MobiDB-lite"/>
    </source>
</evidence>
<evidence type="ECO:0000256" key="1">
    <source>
        <dbReference type="ARBA" id="ARBA00004123"/>
    </source>
</evidence>
<comment type="similarity">
    <text evidence="2">Belongs to the BRX family.</text>
</comment>
<evidence type="ECO:0000313" key="6">
    <source>
        <dbReference type="EMBL" id="CAK9271509.1"/>
    </source>
</evidence>
<dbReference type="EMBL" id="OZ020099">
    <property type="protein sequence ID" value="CAK9271509.1"/>
    <property type="molecule type" value="Genomic_DNA"/>
</dbReference>
<dbReference type="PANTHER" id="PTHR46058">
    <property type="entry name" value="PROTEIN BREVIS RADIX-LIKE 1"/>
    <property type="match status" value="1"/>
</dbReference>
<evidence type="ECO:0000256" key="3">
    <source>
        <dbReference type="ARBA" id="ARBA00023242"/>
    </source>
</evidence>
<comment type="subcellular location">
    <subcellularLocation>
        <location evidence="1">Nucleus</location>
    </subcellularLocation>
</comment>
<gene>
    <name evidence="6" type="ORF">CSSPJE1EN1_LOCUS16987</name>
</gene>
<evidence type="ECO:0000256" key="2">
    <source>
        <dbReference type="ARBA" id="ARBA00009057"/>
    </source>
</evidence>
<evidence type="ECO:0000313" key="7">
    <source>
        <dbReference type="Proteomes" id="UP001497444"/>
    </source>
</evidence>
<feature type="domain" description="BRX" evidence="5">
    <location>
        <begin position="176"/>
        <end position="231"/>
    </location>
</feature>
<keyword evidence="3" id="KW-0539">Nucleus</keyword>